<feature type="region of interest" description="Disordered" evidence="1">
    <location>
        <begin position="362"/>
        <end position="381"/>
    </location>
</feature>
<comment type="caution">
    <text evidence="2">The sequence shown here is derived from an EMBL/GenBank/DDBJ whole genome shotgun (WGS) entry which is preliminary data.</text>
</comment>
<feature type="compositionally biased region" description="Low complexity" evidence="1">
    <location>
        <begin position="150"/>
        <end position="161"/>
    </location>
</feature>
<name>A0AAD7NXD1_9AGAR</name>
<dbReference type="EMBL" id="JARKIB010000006">
    <property type="protein sequence ID" value="KAJ7779090.1"/>
    <property type="molecule type" value="Genomic_DNA"/>
</dbReference>
<gene>
    <name evidence="2" type="ORF">B0H16DRAFT_1838361</name>
</gene>
<reference evidence="2" key="1">
    <citation type="submission" date="2023-03" db="EMBL/GenBank/DDBJ databases">
        <title>Massive genome expansion in bonnet fungi (Mycena s.s.) driven by repeated elements and novel gene families across ecological guilds.</title>
        <authorList>
            <consortium name="Lawrence Berkeley National Laboratory"/>
            <person name="Harder C.B."/>
            <person name="Miyauchi S."/>
            <person name="Viragh M."/>
            <person name="Kuo A."/>
            <person name="Thoen E."/>
            <person name="Andreopoulos B."/>
            <person name="Lu D."/>
            <person name="Skrede I."/>
            <person name="Drula E."/>
            <person name="Henrissat B."/>
            <person name="Morin E."/>
            <person name="Kohler A."/>
            <person name="Barry K."/>
            <person name="LaButti K."/>
            <person name="Morin E."/>
            <person name="Salamov A."/>
            <person name="Lipzen A."/>
            <person name="Mereny Z."/>
            <person name="Hegedus B."/>
            <person name="Baldrian P."/>
            <person name="Stursova M."/>
            <person name="Weitz H."/>
            <person name="Taylor A."/>
            <person name="Grigoriev I.V."/>
            <person name="Nagy L.G."/>
            <person name="Martin F."/>
            <person name="Kauserud H."/>
        </authorList>
    </citation>
    <scope>NUCLEOTIDE SEQUENCE</scope>
    <source>
        <strain evidence="2">CBHHK182m</strain>
    </source>
</reference>
<accession>A0AAD7NXD1</accession>
<feature type="compositionally biased region" description="Pro residues" evidence="1">
    <location>
        <begin position="297"/>
        <end position="306"/>
    </location>
</feature>
<feature type="compositionally biased region" description="Basic and acidic residues" evidence="1">
    <location>
        <begin position="163"/>
        <end position="175"/>
    </location>
</feature>
<evidence type="ECO:0000313" key="2">
    <source>
        <dbReference type="EMBL" id="KAJ7779090.1"/>
    </source>
</evidence>
<keyword evidence="3" id="KW-1185">Reference proteome</keyword>
<organism evidence="2 3">
    <name type="scientific">Mycena metata</name>
    <dbReference type="NCBI Taxonomy" id="1033252"/>
    <lineage>
        <taxon>Eukaryota</taxon>
        <taxon>Fungi</taxon>
        <taxon>Dikarya</taxon>
        <taxon>Basidiomycota</taxon>
        <taxon>Agaricomycotina</taxon>
        <taxon>Agaricomycetes</taxon>
        <taxon>Agaricomycetidae</taxon>
        <taxon>Agaricales</taxon>
        <taxon>Marasmiineae</taxon>
        <taxon>Mycenaceae</taxon>
        <taxon>Mycena</taxon>
    </lineage>
</organism>
<dbReference type="AlphaFoldDB" id="A0AAD7NXD1"/>
<feature type="compositionally biased region" description="Low complexity" evidence="1">
    <location>
        <begin position="51"/>
        <end position="70"/>
    </location>
</feature>
<protein>
    <submittedName>
        <fullName evidence="2">Uncharacterized protein</fullName>
    </submittedName>
</protein>
<dbReference type="Proteomes" id="UP001215598">
    <property type="component" value="Unassembled WGS sequence"/>
</dbReference>
<feature type="region of interest" description="Disordered" evidence="1">
    <location>
        <begin position="132"/>
        <end position="183"/>
    </location>
</feature>
<feature type="compositionally biased region" description="Low complexity" evidence="1">
    <location>
        <begin position="307"/>
        <end position="326"/>
    </location>
</feature>
<sequence length="431" mass="46664">MPFPAQNKAYLPQLSADTSALPLFNSLTHLTYLTSTSSRWMRRRVRRLLLSVDPGPGDSSSSSASASGSGTMRRAGTVRATRQNSHTSIVPDASTSANAGKQVMFFGTQHRLPHGLINIAHHAPAHCVSLRQPPRSRTRAPRHRCSHNHPPASNYASSPAPRTAREPRGAEDWHHAHAHPTGAVLRRGRAPLAATARVPEQVPAARGARPAGPTLDFAAAPAEIPVDHGLIELHNSAESGRGSEMPREERKRETSFALQGRKLRQWSTRKIIKVYSFVRLFDRLTRVSSTFLVVPRFPSPPPPSPPANMTTPAPAAPAPSRESPTSCVHSLPGPIPRHSRLPSPASSLALVPAIPIVLSSPSRLPSPLPQSPPSYLVPRPRTQHRTRAGIRRLCTVCAGSQPHLASELGARQTRTCRLFPMRKCCCRSSGA</sequence>
<evidence type="ECO:0000313" key="3">
    <source>
        <dbReference type="Proteomes" id="UP001215598"/>
    </source>
</evidence>
<feature type="region of interest" description="Disordered" evidence="1">
    <location>
        <begin position="297"/>
        <end position="340"/>
    </location>
</feature>
<feature type="compositionally biased region" description="Basic residues" evidence="1">
    <location>
        <begin position="134"/>
        <end position="147"/>
    </location>
</feature>
<proteinExistence type="predicted"/>
<evidence type="ECO:0000256" key="1">
    <source>
        <dbReference type="SAM" id="MobiDB-lite"/>
    </source>
</evidence>
<feature type="compositionally biased region" description="Polar residues" evidence="1">
    <location>
        <begin position="80"/>
        <end position="93"/>
    </location>
</feature>
<feature type="region of interest" description="Disordered" evidence="1">
    <location>
        <begin position="51"/>
        <end position="93"/>
    </location>
</feature>